<dbReference type="AlphaFoldDB" id="A0A1I0V6S3"/>
<dbReference type="Pfam" id="PF04397">
    <property type="entry name" value="LytTR"/>
    <property type="match status" value="1"/>
</dbReference>
<feature type="modified residue" description="4-aspartylphosphate" evidence="3">
    <location>
        <position position="60"/>
    </location>
</feature>
<dbReference type="Proteomes" id="UP000198838">
    <property type="component" value="Unassembled WGS sequence"/>
</dbReference>
<dbReference type="InterPro" id="IPR007492">
    <property type="entry name" value="LytTR_DNA-bd_dom"/>
</dbReference>
<sequence>MYNIGICDDQIICAETFEISVMKIMKSFDIEYRTFIYTSSNEMIADLKSGKTTLDILFLDIIMNKEDHNGVETANIIRKFNDDLTIVFVSSTDEFTLEGYSVRALQYLLKPVNEEKLHDLLEYDLRDRISENTTSKNYIYFKVKESTRKVNYKDIVYIETYGRGIKVVLKNDDFISSYKISQVLEMLTPTFFIQCHQSYIVNTNYISEIKHLEIITNTEDSIPVSRSHWKEVKQIFT</sequence>
<comment type="function">
    <text evidence="2">May play the central regulatory role in sporulation. It may be an element of the effector pathway responsible for the activation of sporulation genes in response to nutritional stress. Spo0A may act in concert with spo0H (a sigma factor) to control the expression of some genes that are critical to the sporulation process.</text>
</comment>
<evidence type="ECO:0000256" key="3">
    <source>
        <dbReference type="PROSITE-ProRule" id="PRU00169"/>
    </source>
</evidence>
<dbReference type="Gene3D" id="3.40.50.2300">
    <property type="match status" value="1"/>
</dbReference>
<evidence type="ECO:0000256" key="1">
    <source>
        <dbReference type="ARBA" id="ARBA00018672"/>
    </source>
</evidence>
<dbReference type="OrthoDB" id="9809318at2"/>
<dbReference type="PANTHER" id="PTHR37299:SF1">
    <property type="entry name" value="STAGE 0 SPORULATION PROTEIN A HOMOLOG"/>
    <property type="match status" value="1"/>
</dbReference>
<organism evidence="6 7">
    <name type="scientific">Acetitomaculum ruminis DSM 5522</name>
    <dbReference type="NCBI Taxonomy" id="1120918"/>
    <lineage>
        <taxon>Bacteria</taxon>
        <taxon>Bacillati</taxon>
        <taxon>Bacillota</taxon>
        <taxon>Clostridia</taxon>
        <taxon>Lachnospirales</taxon>
        <taxon>Lachnospiraceae</taxon>
        <taxon>Acetitomaculum</taxon>
    </lineage>
</organism>
<evidence type="ECO:0000313" key="7">
    <source>
        <dbReference type="Proteomes" id="UP000198838"/>
    </source>
</evidence>
<dbReference type="GO" id="GO:0003677">
    <property type="term" value="F:DNA binding"/>
    <property type="evidence" value="ECO:0007669"/>
    <property type="project" value="UniProtKB-KW"/>
</dbReference>
<dbReference type="GO" id="GO:0000156">
    <property type="term" value="F:phosphorelay response regulator activity"/>
    <property type="evidence" value="ECO:0007669"/>
    <property type="project" value="InterPro"/>
</dbReference>
<keyword evidence="6" id="KW-0238">DNA-binding</keyword>
<keyword evidence="7" id="KW-1185">Reference proteome</keyword>
<reference evidence="6 7" key="1">
    <citation type="submission" date="2016-10" db="EMBL/GenBank/DDBJ databases">
        <authorList>
            <person name="de Groot N.N."/>
        </authorList>
    </citation>
    <scope>NUCLEOTIDE SEQUENCE [LARGE SCALE GENOMIC DNA]</scope>
    <source>
        <strain evidence="6 7">DSM 5522</strain>
    </source>
</reference>
<accession>A0A1I0V6S3</accession>
<dbReference type="InterPro" id="IPR011006">
    <property type="entry name" value="CheY-like_superfamily"/>
</dbReference>
<evidence type="ECO:0000259" key="5">
    <source>
        <dbReference type="PROSITE" id="PS50930"/>
    </source>
</evidence>
<feature type="domain" description="Response regulatory" evidence="4">
    <location>
        <begin position="3"/>
        <end position="125"/>
    </location>
</feature>
<keyword evidence="3" id="KW-0597">Phosphoprotein</keyword>
<gene>
    <name evidence="6" type="ORF">SAMN05216249_101183</name>
</gene>
<proteinExistence type="predicted"/>
<dbReference type="InterPro" id="IPR001789">
    <property type="entry name" value="Sig_transdc_resp-reg_receiver"/>
</dbReference>
<dbReference type="PANTHER" id="PTHR37299">
    <property type="entry name" value="TRANSCRIPTIONAL REGULATOR-RELATED"/>
    <property type="match status" value="1"/>
</dbReference>
<dbReference type="SUPFAM" id="SSF52172">
    <property type="entry name" value="CheY-like"/>
    <property type="match status" value="1"/>
</dbReference>
<name>A0A1I0V6S3_9FIRM</name>
<evidence type="ECO:0000259" key="4">
    <source>
        <dbReference type="PROSITE" id="PS50110"/>
    </source>
</evidence>
<dbReference type="InterPro" id="IPR046947">
    <property type="entry name" value="LytR-like"/>
</dbReference>
<evidence type="ECO:0000313" key="6">
    <source>
        <dbReference type="EMBL" id="SFA71783.1"/>
    </source>
</evidence>
<feature type="domain" description="HTH LytTR-type" evidence="5">
    <location>
        <begin position="139"/>
        <end position="237"/>
    </location>
</feature>
<dbReference type="SMART" id="SM00448">
    <property type="entry name" value="REC"/>
    <property type="match status" value="1"/>
</dbReference>
<dbReference type="SMART" id="SM00850">
    <property type="entry name" value="LytTR"/>
    <property type="match status" value="1"/>
</dbReference>
<dbReference type="PROSITE" id="PS50930">
    <property type="entry name" value="HTH_LYTTR"/>
    <property type="match status" value="1"/>
</dbReference>
<dbReference type="PROSITE" id="PS50110">
    <property type="entry name" value="RESPONSE_REGULATORY"/>
    <property type="match status" value="1"/>
</dbReference>
<dbReference type="Gene3D" id="2.40.50.1020">
    <property type="entry name" value="LytTr DNA-binding domain"/>
    <property type="match status" value="1"/>
</dbReference>
<dbReference type="Pfam" id="PF00072">
    <property type="entry name" value="Response_reg"/>
    <property type="match status" value="1"/>
</dbReference>
<dbReference type="EMBL" id="FOJY01000001">
    <property type="protein sequence ID" value="SFA71783.1"/>
    <property type="molecule type" value="Genomic_DNA"/>
</dbReference>
<dbReference type="STRING" id="1120918.SAMN05216249_101183"/>
<evidence type="ECO:0000256" key="2">
    <source>
        <dbReference type="ARBA" id="ARBA00024867"/>
    </source>
</evidence>
<protein>
    <recommendedName>
        <fullName evidence="1">Stage 0 sporulation protein A homolog</fullName>
    </recommendedName>
</protein>
<dbReference type="RefSeq" id="WP_092869893.1">
    <property type="nucleotide sequence ID" value="NZ_FOJY01000001.1"/>
</dbReference>